<keyword evidence="10 15" id="KW-0560">Oxidoreductase</keyword>
<dbReference type="GO" id="GO:0045300">
    <property type="term" value="F:stearoyl-[ACP] desaturase activity"/>
    <property type="evidence" value="ECO:0007669"/>
    <property type="project" value="InterPro"/>
</dbReference>
<keyword evidence="12" id="KW-0443">Lipid metabolism</keyword>
<evidence type="ECO:0000259" key="16">
    <source>
        <dbReference type="Pfam" id="PF00149"/>
    </source>
</evidence>
<dbReference type="InterPro" id="IPR004843">
    <property type="entry name" value="Calcineurin-like_PHP"/>
</dbReference>
<evidence type="ECO:0000256" key="5">
    <source>
        <dbReference type="ARBA" id="ARBA00022528"/>
    </source>
</evidence>
<keyword evidence="6" id="KW-0934">Plastid</keyword>
<comment type="function">
    <text evidence="15">Introduction of a cis double bond between carbons of the acyl chain.</text>
</comment>
<evidence type="ECO:0000256" key="4">
    <source>
        <dbReference type="ARBA" id="ARBA00022516"/>
    </source>
</evidence>
<dbReference type="EC" id="1.14.19.-" evidence="15"/>
<dbReference type="GO" id="GO:0046872">
    <property type="term" value="F:metal ion binding"/>
    <property type="evidence" value="ECO:0007669"/>
    <property type="project" value="UniProtKB-KW"/>
</dbReference>
<evidence type="ECO:0000256" key="12">
    <source>
        <dbReference type="ARBA" id="ARBA00023098"/>
    </source>
</evidence>
<organism evidence="17 18">
    <name type="scientific">Fraxinus pennsylvanica</name>
    <dbReference type="NCBI Taxonomy" id="56036"/>
    <lineage>
        <taxon>Eukaryota</taxon>
        <taxon>Viridiplantae</taxon>
        <taxon>Streptophyta</taxon>
        <taxon>Embryophyta</taxon>
        <taxon>Tracheophyta</taxon>
        <taxon>Spermatophyta</taxon>
        <taxon>Magnoliopsida</taxon>
        <taxon>eudicotyledons</taxon>
        <taxon>Gunneridae</taxon>
        <taxon>Pentapetalae</taxon>
        <taxon>asterids</taxon>
        <taxon>lamiids</taxon>
        <taxon>Lamiales</taxon>
        <taxon>Oleaceae</taxon>
        <taxon>Oleeae</taxon>
        <taxon>Fraxinus</taxon>
    </lineage>
</organism>
<comment type="subunit">
    <text evidence="3 15">Homodimer.</text>
</comment>
<comment type="similarity">
    <text evidence="2 15">Belongs to the fatty acid desaturase type 2 family.</text>
</comment>
<dbReference type="GO" id="GO:0009570">
    <property type="term" value="C:chloroplast stroma"/>
    <property type="evidence" value="ECO:0007669"/>
    <property type="project" value="TreeGrafter"/>
</dbReference>
<evidence type="ECO:0000256" key="6">
    <source>
        <dbReference type="ARBA" id="ARBA00022640"/>
    </source>
</evidence>
<keyword evidence="5 15" id="KW-0150">Chloroplast</keyword>
<dbReference type="SUPFAM" id="SSF47240">
    <property type="entry name" value="Ferritin-like"/>
    <property type="match status" value="1"/>
</dbReference>
<dbReference type="GO" id="GO:0006633">
    <property type="term" value="P:fatty acid biosynthetic process"/>
    <property type="evidence" value="ECO:0007669"/>
    <property type="project" value="UniProtKB-KW"/>
</dbReference>
<dbReference type="CDD" id="cd07425">
    <property type="entry name" value="MPP_Shelphs"/>
    <property type="match status" value="1"/>
</dbReference>
<evidence type="ECO:0000256" key="9">
    <source>
        <dbReference type="ARBA" id="ARBA00022946"/>
    </source>
</evidence>
<proteinExistence type="inferred from homology"/>
<dbReference type="PANTHER" id="PTHR31155">
    <property type="entry name" value="ACYL- ACYL-CARRIER-PROTEIN DESATURASE-RELATED"/>
    <property type="match status" value="1"/>
</dbReference>
<dbReference type="InterPro" id="IPR005803">
    <property type="entry name" value="FADS-2_CS"/>
</dbReference>
<dbReference type="Gene3D" id="1.10.620.20">
    <property type="entry name" value="Ribonucleotide Reductase, subunit A"/>
    <property type="match status" value="1"/>
</dbReference>
<dbReference type="Pfam" id="PF03405">
    <property type="entry name" value="FA_desaturase_2"/>
    <property type="match status" value="1"/>
</dbReference>
<dbReference type="EMBL" id="OU503046">
    <property type="protein sequence ID" value="CAI9770923.1"/>
    <property type="molecule type" value="Genomic_DNA"/>
</dbReference>
<keyword evidence="11" id="KW-0408">Iron</keyword>
<dbReference type="Pfam" id="PF00149">
    <property type="entry name" value="Metallophos"/>
    <property type="match status" value="1"/>
</dbReference>
<accession>A0AAD2DZV3</accession>
<keyword evidence="8" id="KW-0276">Fatty acid metabolism</keyword>
<evidence type="ECO:0000256" key="14">
    <source>
        <dbReference type="ARBA" id="ARBA00030374"/>
    </source>
</evidence>
<evidence type="ECO:0000313" key="17">
    <source>
        <dbReference type="EMBL" id="CAI9770923.1"/>
    </source>
</evidence>
<dbReference type="PANTHER" id="PTHR31155:SF9">
    <property type="entry name" value="STEAROYL-[ACYL-CARRIER-PROTEIN] 9-DESATURASE 7, CHLOROPLASTIC"/>
    <property type="match status" value="1"/>
</dbReference>
<reference evidence="17" key="1">
    <citation type="submission" date="2023-05" db="EMBL/GenBank/DDBJ databases">
        <authorList>
            <person name="Huff M."/>
        </authorList>
    </citation>
    <scope>NUCLEOTIDE SEQUENCE</scope>
</reference>
<evidence type="ECO:0000256" key="11">
    <source>
        <dbReference type="ARBA" id="ARBA00023004"/>
    </source>
</evidence>
<keyword evidence="7" id="KW-0479">Metal-binding</keyword>
<dbReference type="SUPFAM" id="SSF56300">
    <property type="entry name" value="Metallo-dependent phosphatases"/>
    <property type="match status" value="1"/>
</dbReference>
<dbReference type="CDD" id="cd01050">
    <property type="entry name" value="Acyl_ACP_Desat"/>
    <property type="match status" value="1"/>
</dbReference>
<evidence type="ECO:0000313" key="18">
    <source>
        <dbReference type="Proteomes" id="UP000834106"/>
    </source>
</evidence>
<dbReference type="Gene3D" id="3.60.21.10">
    <property type="match status" value="1"/>
</dbReference>
<sequence>MALKLNAVNLQSQKFPSFALPPMASHRSPKFFMASTLRSGSKEVETLKKPFSPREVHVQVTHSMPPQKIEIFKATEDWAKENILVHLKPVEKCWQPQDFLPDPASDEFHDHVKELRERAKELPDDYFVVLVGDMITEEALPTYQTMLNTLDGVRDETGASLTPWAIWTRAWTAEENRHGDLLNKYLYLSGRVDMRQIEKTIQYLIGSGMDPRTENNPYLGFIYTSFQERATFISHGNTARHAKDHGDVKLAQICGTIAADERRHEIAYTKIVEKLFEIDPDGTVLAFADMMRKKISMPAHLMYDGRDDNLFDHFSAVAQRLGVYTARDYADILEHLVERWNVTKLTGLSSEGQKAQDYVCGLPPRIRRLEERAQGRAKQGPRIPFSWIYDRELFINRGTCSYDVLVNGLWRLVHGLASSWYTRGLASSYLEDTFVDFSVGGGVFLPPEPNLNSDPITTQNSKNPKDSSCLPPLQTIFPQPTRLIAIGDLHGDLSKAKQALRLSGLIDPNDRWSGGSSTVVQVGDILDRGGDEIKLLYFFEKLKREAAKVGGRVITMNGNHEIMNVDGDFRFVTPHGLKEFENWAMWQHVGNFMKKMCGGLDENVVFDDPFDGMPMEFRGIKPELLNGVRARMAALRPNGLIAKRFLSKNQTVVVVGDSVFVHGGLLPEHVVYGLERVNLEVRDWILGLKLKVANQLVRRSNSIVWLRSFSNELAKDCDCSTLEHALETIPGVKRMIMGHTIQKHGINGVCSNRAIRIDVGMSRGCKNGLPEVLEINDKSEVKILTSNPLYWKGYDASLRANKKDGFGSLIPEQRANQVEVRA</sequence>
<evidence type="ECO:0000256" key="1">
    <source>
        <dbReference type="ARBA" id="ARBA00004229"/>
    </source>
</evidence>
<keyword evidence="18" id="KW-1185">Reference proteome</keyword>
<name>A0AAD2DZV3_9LAMI</name>
<dbReference type="Proteomes" id="UP000834106">
    <property type="component" value="Chromosome 11"/>
</dbReference>
<evidence type="ECO:0000256" key="15">
    <source>
        <dbReference type="RuleBase" id="RU000582"/>
    </source>
</evidence>
<evidence type="ECO:0000256" key="10">
    <source>
        <dbReference type="ARBA" id="ARBA00023002"/>
    </source>
</evidence>
<protein>
    <recommendedName>
        <fullName evidence="14 15">Acyl-[acyl-carrier-protein] desaturase</fullName>
        <ecNumber evidence="15">1.14.19.-</ecNumber>
    </recommendedName>
</protein>
<dbReference type="InterPro" id="IPR009078">
    <property type="entry name" value="Ferritin-like_SF"/>
</dbReference>
<keyword evidence="9" id="KW-0809">Transit peptide</keyword>
<keyword evidence="4 15" id="KW-0444">Lipid biosynthesis</keyword>
<dbReference type="PROSITE" id="PS00574">
    <property type="entry name" value="FATTY_ACID_DESATUR_2"/>
    <property type="match status" value="1"/>
</dbReference>
<evidence type="ECO:0000256" key="7">
    <source>
        <dbReference type="ARBA" id="ARBA00022723"/>
    </source>
</evidence>
<evidence type="ECO:0000256" key="13">
    <source>
        <dbReference type="ARBA" id="ARBA00023160"/>
    </source>
</evidence>
<dbReference type="GO" id="GO:0016787">
    <property type="term" value="F:hydrolase activity"/>
    <property type="evidence" value="ECO:0007669"/>
    <property type="project" value="InterPro"/>
</dbReference>
<dbReference type="AlphaFoldDB" id="A0AAD2DZV3"/>
<comment type="cofactor">
    <cofactor evidence="15">
        <name>Fe(2+)</name>
        <dbReference type="ChEBI" id="CHEBI:29033"/>
    </cofactor>
    <text evidence="15">Binds 2 Fe(2+) ions per subunit.</text>
</comment>
<dbReference type="InterPro" id="IPR029052">
    <property type="entry name" value="Metallo-depent_PP-like"/>
</dbReference>
<gene>
    <name evidence="17" type="ORF">FPE_LOCUS18353</name>
</gene>
<keyword evidence="13 15" id="KW-0275">Fatty acid biosynthesis</keyword>
<evidence type="ECO:0000256" key="8">
    <source>
        <dbReference type="ARBA" id="ARBA00022832"/>
    </source>
</evidence>
<evidence type="ECO:0000256" key="2">
    <source>
        <dbReference type="ARBA" id="ARBA00008749"/>
    </source>
</evidence>
<dbReference type="InterPro" id="IPR041787">
    <property type="entry name" value="MPP_Shelphs"/>
</dbReference>
<dbReference type="FunFam" id="1.10.620.20:FF:000002">
    <property type="entry name" value="Stearoyl-[acyl-carrier-protein] 9-desaturase, chloroplastic"/>
    <property type="match status" value="1"/>
</dbReference>
<dbReference type="InterPro" id="IPR012348">
    <property type="entry name" value="RNR-like"/>
</dbReference>
<dbReference type="InterPro" id="IPR005067">
    <property type="entry name" value="Fatty_acid_desaturase-2"/>
</dbReference>
<comment type="subcellular location">
    <subcellularLocation>
        <location evidence="1">Plastid</location>
        <location evidence="1">Chloroplast</location>
    </subcellularLocation>
</comment>
<evidence type="ECO:0000256" key="3">
    <source>
        <dbReference type="ARBA" id="ARBA00011738"/>
    </source>
</evidence>
<feature type="domain" description="Calcineurin-like phosphoesterase" evidence="16">
    <location>
        <begin position="482"/>
        <end position="610"/>
    </location>
</feature>